<keyword evidence="8" id="KW-0868">Chloride</keyword>
<dbReference type="Pfam" id="PF00654">
    <property type="entry name" value="Voltage_CLC"/>
    <property type="match status" value="1"/>
</dbReference>
<dbReference type="AlphaFoldDB" id="A0A7X3S5W9"/>
<proteinExistence type="predicted"/>
<evidence type="ECO:0000256" key="5">
    <source>
        <dbReference type="ARBA" id="ARBA00023065"/>
    </source>
</evidence>
<evidence type="ECO:0000256" key="11">
    <source>
        <dbReference type="SAM" id="Phobius"/>
    </source>
</evidence>
<sequence length="547" mass="58342">MTPIKRTILRQYTIARRWIEPNIRLFVSTRLPLIWGLSVLIGVFVALAAIVFRLGIDLVQVPWLGTMSERVASAARDLPWWAIVLAPTFGGLIVGIWLEKLQPKQRAYGVADVIEARAHGGRGLEFWPGISSAALTAVSLGSGASAGREGPVVHLGATIGMALCRAFRLPDSARRIILACGVASAVSASFNAPIAGVLFAHEVILGHYALSAFVPIVISSTLGTLLSRLWFGDIAAFVIPMYQITSYWEIPAFALLGLTCAAVAIIFQFALIGTDWVARNITMPLWLRPVIGGAVVGVIGIFLPEVLGVGYEATDAALKHQLPLTMLFALLVAKTAATAITLASRFGGGIFSPSLYLGAMAGGAFGLIAASAFPELASSHGLYAILGMGAVAAAVLGAPFSTTMIVFELTGGYALSIALLIAVSISTGITQAVHGRSYFHWQLEMRGVMLQEGSHKWLVRIVHVSNFMEKIPEDSEPEVFDFGSGTPYLHVGDTLETALKLFDQSGASRLPVIDGDEKKHVVGYASHVRALGYFNSALIAAEQEEHR</sequence>
<evidence type="ECO:0000256" key="8">
    <source>
        <dbReference type="ARBA" id="ARBA00023214"/>
    </source>
</evidence>
<feature type="transmembrane region" description="Helical" evidence="11">
    <location>
        <begin position="413"/>
        <end position="433"/>
    </location>
</feature>
<dbReference type="InterPro" id="IPR014743">
    <property type="entry name" value="Cl-channel_core"/>
</dbReference>
<feature type="transmembrane region" description="Helical" evidence="11">
    <location>
        <begin position="33"/>
        <end position="56"/>
    </location>
</feature>
<evidence type="ECO:0000256" key="9">
    <source>
        <dbReference type="ARBA" id="ARBA00023303"/>
    </source>
</evidence>
<keyword evidence="6 11" id="KW-0472">Membrane</keyword>
<gene>
    <name evidence="13" type="ORF">GR183_01360</name>
</gene>
<dbReference type="InterPro" id="IPR001807">
    <property type="entry name" value="ClC"/>
</dbReference>
<feature type="transmembrane region" description="Helical" evidence="11">
    <location>
        <begin position="212"/>
        <end position="231"/>
    </location>
</feature>
<dbReference type="InterPro" id="IPR000644">
    <property type="entry name" value="CBS_dom"/>
</dbReference>
<evidence type="ECO:0000256" key="2">
    <source>
        <dbReference type="ARBA" id="ARBA00022448"/>
    </source>
</evidence>
<feature type="transmembrane region" description="Helical" evidence="11">
    <location>
        <begin position="350"/>
        <end position="370"/>
    </location>
</feature>
<name>A0A7X3S5W9_9HYPH</name>
<organism evidence="13 14">
    <name type="scientific">Stappia sediminis</name>
    <dbReference type="NCBI Taxonomy" id="2692190"/>
    <lineage>
        <taxon>Bacteria</taxon>
        <taxon>Pseudomonadati</taxon>
        <taxon>Pseudomonadota</taxon>
        <taxon>Alphaproteobacteria</taxon>
        <taxon>Hyphomicrobiales</taxon>
        <taxon>Stappiaceae</taxon>
        <taxon>Stappia</taxon>
    </lineage>
</organism>
<feature type="transmembrane region" description="Helical" evidence="11">
    <location>
        <begin position="252"/>
        <end position="273"/>
    </location>
</feature>
<dbReference type="InterPro" id="IPR046342">
    <property type="entry name" value="CBS_dom_sf"/>
</dbReference>
<dbReference type="GO" id="GO:0005254">
    <property type="term" value="F:chloride channel activity"/>
    <property type="evidence" value="ECO:0007669"/>
    <property type="project" value="UniProtKB-KW"/>
</dbReference>
<evidence type="ECO:0000256" key="6">
    <source>
        <dbReference type="ARBA" id="ARBA00023136"/>
    </source>
</evidence>
<dbReference type="InterPro" id="IPR050368">
    <property type="entry name" value="ClC-type_chloride_channel"/>
</dbReference>
<reference evidence="13 14" key="1">
    <citation type="submission" date="2019-12" db="EMBL/GenBank/DDBJ databases">
        <authorList>
            <person name="Li M."/>
        </authorList>
    </citation>
    <scope>NUCLEOTIDE SEQUENCE [LARGE SCALE GENOMIC DNA]</scope>
    <source>
        <strain evidence="13 14">GBMRC 2046</strain>
    </source>
</reference>
<feature type="transmembrane region" description="Helical" evidence="11">
    <location>
        <begin position="285"/>
        <end position="303"/>
    </location>
</feature>
<evidence type="ECO:0000256" key="10">
    <source>
        <dbReference type="PROSITE-ProRule" id="PRU00703"/>
    </source>
</evidence>
<dbReference type="PROSITE" id="PS51371">
    <property type="entry name" value="CBS"/>
    <property type="match status" value="1"/>
</dbReference>
<dbReference type="SUPFAM" id="SSF81340">
    <property type="entry name" value="Clc chloride channel"/>
    <property type="match status" value="1"/>
</dbReference>
<keyword evidence="9" id="KW-0407">Ion channel</keyword>
<feature type="transmembrane region" description="Helical" evidence="11">
    <location>
        <begin position="324"/>
        <end position="344"/>
    </location>
</feature>
<keyword evidence="10" id="KW-0129">CBS domain</keyword>
<evidence type="ECO:0000256" key="3">
    <source>
        <dbReference type="ARBA" id="ARBA00022692"/>
    </source>
</evidence>
<dbReference type="SUPFAM" id="SSF54631">
    <property type="entry name" value="CBS-domain pair"/>
    <property type="match status" value="1"/>
</dbReference>
<dbReference type="PRINTS" id="PR00762">
    <property type="entry name" value="CLCHANNEL"/>
</dbReference>
<comment type="caution">
    <text evidence="13">The sequence shown here is derived from an EMBL/GenBank/DDBJ whole genome shotgun (WGS) entry which is preliminary data.</text>
</comment>
<keyword evidence="4 11" id="KW-1133">Transmembrane helix</keyword>
<keyword evidence="14" id="KW-1185">Reference proteome</keyword>
<feature type="domain" description="CBS" evidence="12">
    <location>
        <begin position="482"/>
        <end position="542"/>
    </location>
</feature>
<dbReference type="Gene3D" id="3.10.580.10">
    <property type="entry name" value="CBS-domain"/>
    <property type="match status" value="1"/>
</dbReference>
<evidence type="ECO:0000256" key="4">
    <source>
        <dbReference type="ARBA" id="ARBA00022989"/>
    </source>
</evidence>
<keyword evidence="7" id="KW-0869">Chloride channel</keyword>
<keyword evidence="2" id="KW-0813">Transport</keyword>
<dbReference type="CDD" id="cd00400">
    <property type="entry name" value="Voltage_gated_ClC"/>
    <property type="match status" value="1"/>
</dbReference>
<accession>A0A7X3S5W9</accession>
<comment type="subcellular location">
    <subcellularLocation>
        <location evidence="1">Membrane</location>
        <topology evidence="1">Multi-pass membrane protein</topology>
    </subcellularLocation>
</comment>
<feature type="transmembrane region" description="Helical" evidence="11">
    <location>
        <begin position="78"/>
        <end position="98"/>
    </location>
</feature>
<evidence type="ECO:0000256" key="7">
    <source>
        <dbReference type="ARBA" id="ARBA00023173"/>
    </source>
</evidence>
<dbReference type="PANTHER" id="PTHR43427:SF6">
    <property type="entry name" value="CHLORIDE CHANNEL PROTEIN CLC-E"/>
    <property type="match status" value="1"/>
</dbReference>
<keyword evidence="3 11" id="KW-0812">Transmembrane</keyword>
<dbReference type="GO" id="GO:0034707">
    <property type="term" value="C:chloride channel complex"/>
    <property type="evidence" value="ECO:0007669"/>
    <property type="project" value="UniProtKB-KW"/>
</dbReference>
<dbReference type="Proteomes" id="UP000433101">
    <property type="component" value="Unassembled WGS sequence"/>
</dbReference>
<dbReference type="PANTHER" id="PTHR43427">
    <property type="entry name" value="CHLORIDE CHANNEL PROTEIN CLC-E"/>
    <property type="match status" value="1"/>
</dbReference>
<evidence type="ECO:0000259" key="12">
    <source>
        <dbReference type="PROSITE" id="PS51371"/>
    </source>
</evidence>
<feature type="transmembrane region" description="Helical" evidence="11">
    <location>
        <begin position="176"/>
        <end position="200"/>
    </location>
</feature>
<dbReference type="RefSeq" id="WP_160773787.1">
    <property type="nucleotide sequence ID" value="NZ_WUMV01000001.1"/>
</dbReference>
<dbReference type="EMBL" id="WUMV01000001">
    <property type="protein sequence ID" value="MXN63538.1"/>
    <property type="molecule type" value="Genomic_DNA"/>
</dbReference>
<evidence type="ECO:0000256" key="1">
    <source>
        <dbReference type="ARBA" id="ARBA00004141"/>
    </source>
</evidence>
<dbReference type="Gene3D" id="1.10.3080.10">
    <property type="entry name" value="Clc chloride channel"/>
    <property type="match status" value="1"/>
</dbReference>
<evidence type="ECO:0000313" key="14">
    <source>
        <dbReference type="Proteomes" id="UP000433101"/>
    </source>
</evidence>
<evidence type="ECO:0000313" key="13">
    <source>
        <dbReference type="EMBL" id="MXN63538.1"/>
    </source>
</evidence>
<feature type="transmembrane region" description="Helical" evidence="11">
    <location>
        <begin position="382"/>
        <end position="407"/>
    </location>
</feature>
<protein>
    <submittedName>
        <fullName evidence="13">Chloride channel protein</fullName>
    </submittedName>
</protein>
<keyword evidence="5" id="KW-0406">Ion transport</keyword>